<reference evidence="2" key="1">
    <citation type="journal article" date="2023" name="GigaByte">
        <title>Genome assembly of the bearded iris, Iris pallida Lam.</title>
        <authorList>
            <person name="Bruccoleri R.E."/>
            <person name="Oakeley E.J."/>
            <person name="Faust A.M.E."/>
            <person name="Altorfer M."/>
            <person name="Dessus-Babus S."/>
            <person name="Burckhardt D."/>
            <person name="Oertli M."/>
            <person name="Naumann U."/>
            <person name="Petersen F."/>
            <person name="Wong J."/>
        </authorList>
    </citation>
    <scope>NUCLEOTIDE SEQUENCE</scope>
    <source>
        <strain evidence="2">GSM-AAB239-AS_SAM_17_03QT</strain>
    </source>
</reference>
<dbReference type="SUPFAM" id="SSF46938">
    <property type="entry name" value="CRAL/TRIO N-terminal domain"/>
    <property type="match status" value="1"/>
</dbReference>
<dbReference type="PANTHER" id="PTHR47556:SF1">
    <property type="entry name" value="SEC14P-LIKE PHOSPHATIDYLINOSITOL TRANSFER FAMILY PROTEIN"/>
    <property type="match status" value="1"/>
</dbReference>
<dbReference type="SUPFAM" id="SSF52087">
    <property type="entry name" value="CRAL/TRIO domain"/>
    <property type="match status" value="1"/>
</dbReference>
<reference evidence="2" key="2">
    <citation type="submission" date="2023-04" db="EMBL/GenBank/DDBJ databases">
        <authorList>
            <person name="Bruccoleri R.E."/>
            <person name="Oakeley E.J."/>
            <person name="Faust A.-M."/>
            <person name="Dessus-Babus S."/>
            <person name="Altorfer M."/>
            <person name="Burckhardt D."/>
            <person name="Oertli M."/>
            <person name="Naumann U."/>
            <person name="Petersen F."/>
            <person name="Wong J."/>
        </authorList>
    </citation>
    <scope>NUCLEOTIDE SEQUENCE</scope>
    <source>
        <strain evidence="2">GSM-AAB239-AS_SAM_17_03QT</strain>
        <tissue evidence="2">Leaf</tissue>
    </source>
</reference>
<protein>
    <submittedName>
        <fullName evidence="2">CRAL-TRIO domain-containing protein C3H8.02 isoform X2</fullName>
    </submittedName>
</protein>
<name>A0AAX6DZC3_IRIPA</name>
<dbReference type="CDD" id="cd00170">
    <property type="entry name" value="SEC14"/>
    <property type="match status" value="1"/>
</dbReference>
<dbReference type="Proteomes" id="UP001140949">
    <property type="component" value="Unassembled WGS sequence"/>
</dbReference>
<dbReference type="SMART" id="SM00516">
    <property type="entry name" value="SEC14"/>
    <property type="match status" value="1"/>
</dbReference>
<dbReference type="InterPro" id="IPR001251">
    <property type="entry name" value="CRAL-TRIO_dom"/>
</dbReference>
<dbReference type="AlphaFoldDB" id="A0AAX6DZC3"/>
<dbReference type="PANTHER" id="PTHR47556">
    <property type="entry name" value="SEC14P-LIKE PHOSPHATIDYLINOSITOL TRANSFER FAMILY PROTEIN"/>
    <property type="match status" value="1"/>
</dbReference>
<feature type="domain" description="CRAL-TRIO" evidence="1">
    <location>
        <begin position="122"/>
        <end position="274"/>
    </location>
</feature>
<accession>A0AAX6DZC3</accession>
<dbReference type="InterPro" id="IPR036273">
    <property type="entry name" value="CRAL/TRIO_N_dom_sf"/>
</dbReference>
<gene>
    <name evidence="2" type="ORF">M6B38_110220</name>
</gene>
<dbReference type="PROSITE" id="PS50191">
    <property type="entry name" value="CRAL_TRIO"/>
    <property type="match status" value="1"/>
</dbReference>
<evidence type="ECO:0000259" key="1">
    <source>
        <dbReference type="PROSITE" id="PS50191"/>
    </source>
</evidence>
<dbReference type="Gene3D" id="3.40.525.10">
    <property type="entry name" value="CRAL-TRIO lipid binding domain"/>
    <property type="match status" value="1"/>
</dbReference>
<dbReference type="EMBL" id="JANAVB010041017">
    <property type="protein sequence ID" value="KAJ6797134.1"/>
    <property type="molecule type" value="Genomic_DNA"/>
</dbReference>
<evidence type="ECO:0000313" key="2">
    <source>
        <dbReference type="EMBL" id="KAJ6797134.1"/>
    </source>
</evidence>
<dbReference type="Pfam" id="PF00650">
    <property type="entry name" value="CRAL_TRIO"/>
    <property type="match status" value="1"/>
</dbReference>
<keyword evidence="3" id="KW-1185">Reference proteome</keyword>
<sequence>MALLHCCHPLRLSPPPPPPLRTTTTKKKPSHYTLKCSAENRTLRSPLYTRHSHLDTRQLVLEVKERLKLKHPGLPVGRNGRDDEDMILWFLKDRNFSVEDAVSKLTKAIKWRKDFGVSELTEESMKRLYATGKGYVHDSLDINSRPVLIVVGSKHFPWEDVSEHQKLVVYLIEKAISKLPDGVEDILGIVDLRGFGAMNADVAYLKFLFDLVCHYYPKRLGELLFMEAPFVFQPVWQLVKPLTSFVSTQARFCDAETVRKEYFTKETLPASFKL</sequence>
<organism evidence="2 3">
    <name type="scientific">Iris pallida</name>
    <name type="common">Sweet iris</name>
    <dbReference type="NCBI Taxonomy" id="29817"/>
    <lineage>
        <taxon>Eukaryota</taxon>
        <taxon>Viridiplantae</taxon>
        <taxon>Streptophyta</taxon>
        <taxon>Embryophyta</taxon>
        <taxon>Tracheophyta</taxon>
        <taxon>Spermatophyta</taxon>
        <taxon>Magnoliopsida</taxon>
        <taxon>Liliopsida</taxon>
        <taxon>Asparagales</taxon>
        <taxon>Iridaceae</taxon>
        <taxon>Iridoideae</taxon>
        <taxon>Irideae</taxon>
        <taxon>Iris</taxon>
    </lineage>
</organism>
<dbReference type="InterPro" id="IPR036865">
    <property type="entry name" value="CRAL-TRIO_dom_sf"/>
</dbReference>
<proteinExistence type="predicted"/>
<evidence type="ECO:0000313" key="3">
    <source>
        <dbReference type="Proteomes" id="UP001140949"/>
    </source>
</evidence>
<comment type="caution">
    <text evidence="2">The sequence shown here is derived from an EMBL/GenBank/DDBJ whole genome shotgun (WGS) entry which is preliminary data.</text>
</comment>